<comment type="subcellular location">
    <subcellularLocation>
        <location evidence="1">Cell inner membrane</location>
        <topology evidence="1">Multi-pass membrane protein</topology>
    </subcellularLocation>
    <subcellularLocation>
        <location evidence="9">Cell membrane</location>
        <topology evidence="9">Multi-pass membrane protein</topology>
    </subcellularLocation>
</comment>
<keyword evidence="4" id="KW-1003">Cell membrane</keyword>
<dbReference type="CDD" id="cd06261">
    <property type="entry name" value="TM_PBP2"/>
    <property type="match status" value="1"/>
</dbReference>
<comment type="similarity">
    <text evidence="2">Belongs to the binding-protein-dependent transport system permease family. HisMQ subfamily.</text>
</comment>
<dbReference type="InterPro" id="IPR035906">
    <property type="entry name" value="MetI-like_sf"/>
</dbReference>
<sequence>MHWRDITDFVPILFSGALMSIIITLGCLVLSTVLGLVWALLKMSRHPGVVTVVSAMINVVRGLPMIVLLFYIYFVLPDIGIQMGALEASIIGLGFGYSTYVAEIIRSGIEAVDPGQFEAAQSIGMGRVKTMYRVILPQAVRVALPPYANTLVMMLKDSSLASTITVAEMTREGQLIAASTFQNVTVYTLVALGYLAMSLPLMSLTRHLEKRFGKHKADKRPSKREMKATRLYER</sequence>
<dbReference type="PROSITE" id="PS50928">
    <property type="entry name" value="ABC_TM1"/>
    <property type="match status" value="1"/>
</dbReference>
<feature type="domain" description="ABC transmembrane type-1" evidence="11">
    <location>
        <begin position="17"/>
        <end position="205"/>
    </location>
</feature>
<keyword evidence="6" id="KW-0029">Amino-acid transport</keyword>
<evidence type="ECO:0000313" key="12">
    <source>
        <dbReference type="EMBL" id="SDH98051.1"/>
    </source>
</evidence>
<dbReference type="GO" id="GO:0022857">
    <property type="term" value="F:transmembrane transporter activity"/>
    <property type="evidence" value="ECO:0007669"/>
    <property type="project" value="InterPro"/>
</dbReference>
<evidence type="ECO:0000256" key="10">
    <source>
        <dbReference type="SAM" id="MobiDB-lite"/>
    </source>
</evidence>
<dbReference type="InterPro" id="IPR043429">
    <property type="entry name" value="ArtM/GltK/GlnP/TcyL/YhdX-like"/>
</dbReference>
<feature type="region of interest" description="Disordered" evidence="10">
    <location>
        <begin position="212"/>
        <end position="234"/>
    </location>
</feature>
<name>A0A1G8GUU4_9BURK</name>
<keyword evidence="7 9" id="KW-1133">Transmembrane helix</keyword>
<feature type="transmembrane region" description="Helical" evidence="9">
    <location>
        <begin position="184"/>
        <end position="204"/>
    </location>
</feature>
<keyword evidence="5 9" id="KW-0812">Transmembrane</keyword>
<dbReference type="OrthoDB" id="7026155at2"/>
<feature type="compositionally biased region" description="Basic and acidic residues" evidence="10">
    <location>
        <begin position="219"/>
        <end position="234"/>
    </location>
</feature>
<dbReference type="Gene3D" id="1.10.3720.10">
    <property type="entry name" value="MetI-like"/>
    <property type="match status" value="1"/>
</dbReference>
<evidence type="ECO:0000256" key="4">
    <source>
        <dbReference type="ARBA" id="ARBA00022475"/>
    </source>
</evidence>
<evidence type="ECO:0000313" key="13">
    <source>
        <dbReference type="Proteomes" id="UP000199706"/>
    </source>
</evidence>
<evidence type="ECO:0000256" key="5">
    <source>
        <dbReference type="ARBA" id="ARBA00022692"/>
    </source>
</evidence>
<organism evidence="12 13">
    <name type="scientific">Paraburkholderia phenazinium</name>
    <dbReference type="NCBI Taxonomy" id="60549"/>
    <lineage>
        <taxon>Bacteria</taxon>
        <taxon>Pseudomonadati</taxon>
        <taxon>Pseudomonadota</taxon>
        <taxon>Betaproteobacteria</taxon>
        <taxon>Burkholderiales</taxon>
        <taxon>Burkholderiaceae</taxon>
        <taxon>Paraburkholderia</taxon>
    </lineage>
</organism>
<dbReference type="EMBL" id="FNCJ01000015">
    <property type="protein sequence ID" value="SDH98051.1"/>
    <property type="molecule type" value="Genomic_DNA"/>
</dbReference>
<reference evidence="12 13" key="1">
    <citation type="submission" date="2016-10" db="EMBL/GenBank/DDBJ databases">
        <authorList>
            <person name="de Groot N.N."/>
        </authorList>
    </citation>
    <scope>NUCLEOTIDE SEQUENCE [LARGE SCALE GENOMIC DNA]</scope>
    <source>
        <strain evidence="12 13">LMG 2247</strain>
    </source>
</reference>
<dbReference type="RefSeq" id="WP_090689423.1">
    <property type="nucleotide sequence ID" value="NZ_CADERL010000024.1"/>
</dbReference>
<dbReference type="NCBIfam" id="TIGR01726">
    <property type="entry name" value="HEQRo_perm_3TM"/>
    <property type="match status" value="1"/>
</dbReference>
<feature type="transmembrane region" description="Helical" evidence="9">
    <location>
        <begin position="48"/>
        <end position="74"/>
    </location>
</feature>
<feature type="transmembrane region" description="Helical" evidence="9">
    <location>
        <begin position="12"/>
        <end position="41"/>
    </location>
</feature>
<proteinExistence type="inferred from homology"/>
<protein>
    <submittedName>
        <fullName evidence="12">Amino acid ABC transporter membrane protein, PAAT family</fullName>
    </submittedName>
</protein>
<evidence type="ECO:0000259" key="11">
    <source>
        <dbReference type="PROSITE" id="PS50928"/>
    </source>
</evidence>
<evidence type="ECO:0000256" key="9">
    <source>
        <dbReference type="RuleBase" id="RU363032"/>
    </source>
</evidence>
<dbReference type="PANTHER" id="PTHR30614">
    <property type="entry name" value="MEMBRANE COMPONENT OF AMINO ACID ABC TRANSPORTER"/>
    <property type="match status" value="1"/>
</dbReference>
<dbReference type="AlphaFoldDB" id="A0A1G8GUU4"/>
<evidence type="ECO:0000256" key="6">
    <source>
        <dbReference type="ARBA" id="ARBA00022970"/>
    </source>
</evidence>
<dbReference type="Proteomes" id="UP000199706">
    <property type="component" value="Unassembled WGS sequence"/>
</dbReference>
<dbReference type="GO" id="GO:0006865">
    <property type="term" value="P:amino acid transport"/>
    <property type="evidence" value="ECO:0007669"/>
    <property type="project" value="UniProtKB-KW"/>
</dbReference>
<evidence type="ECO:0000256" key="8">
    <source>
        <dbReference type="ARBA" id="ARBA00023136"/>
    </source>
</evidence>
<dbReference type="SUPFAM" id="SSF161098">
    <property type="entry name" value="MetI-like"/>
    <property type="match status" value="1"/>
</dbReference>
<keyword evidence="8 9" id="KW-0472">Membrane</keyword>
<gene>
    <name evidence="12" type="ORF">SAMN05216466_115152</name>
</gene>
<dbReference type="InterPro" id="IPR010065">
    <property type="entry name" value="AA_ABC_transptr_permease_3TM"/>
</dbReference>
<keyword evidence="3 9" id="KW-0813">Transport</keyword>
<dbReference type="GO" id="GO:0043190">
    <property type="term" value="C:ATP-binding cassette (ABC) transporter complex"/>
    <property type="evidence" value="ECO:0007669"/>
    <property type="project" value="InterPro"/>
</dbReference>
<dbReference type="PROSITE" id="PS51257">
    <property type="entry name" value="PROKAR_LIPOPROTEIN"/>
    <property type="match status" value="1"/>
</dbReference>
<evidence type="ECO:0000256" key="2">
    <source>
        <dbReference type="ARBA" id="ARBA00010072"/>
    </source>
</evidence>
<accession>A0A1G8GUU4</accession>
<evidence type="ECO:0000256" key="7">
    <source>
        <dbReference type="ARBA" id="ARBA00022989"/>
    </source>
</evidence>
<dbReference type="InterPro" id="IPR000515">
    <property type="entry name" value="MetI-like"/>
</dbReference>
<dbReference type="Pfam" id="PF00528">
    <property type="entry name" value="BPD_transp_1"/>
    <property type="match status" value="1"/>
</dbReference>
<dbReference type="PANTHER" id="PTHR30614:SF0">
    <property type="entry name" value="L-CYSTINE TRANSPORT SYSTEM PERMEASE PROTEIN TCYL"/>
    <property type="match status" value="1"/>
</dbReference>
<evidence type="ECO:0000256" key="3">
    <source>
        <dbReference type="ARBA" id="ARBA00022448"/>
    </source>
</evidence>
<evidence type="ECO:0000256" key="1">
    <source>
        <dbReference type="ARBA" id="ARBA00004429"/>
    </source>
</evidence>